<dbReference type="AlphaFoldDB" id="A0A8H3L674"/>
<gene>
    <name evidence="2" type="ORF">RCL2_000737800</name>
</gene>
<dbReference type="OrthoDB" id="9996464at2759"/>
<keyword evidence="1" id="KW-1133">Transmembrane helix</keyword>
<dbReference type="Proteomes" id="UP000615446">
    <property type="component" value="Unassembled WGS sequence"/>
</dbReference>
<protein>
    <submittedName>
        <fullName evidence="2">Uncharacterized protein</fullName>
    </submittedName>
</protein>
<sequence>MIDVNNLVAKRFIEVIVGEVIIGDPPPQEMTPFLTVSKKKFLKNGEVVMEIKNKDELLIKYMELLYGIYQTHVNVSFPYTDFCKIRRRSTNSLLRKCVVTGAIGILMITTLIPIKFGTFRMRPFAFYFFKDVASGIFAFSSSKINLSGLTEDEPTEER</sequence>
<keyword evidence="1" id="KW-0812">Transmembrane</keyword>
<feature type="transmembrane region" description="Helical" evidence="1">
    <location>
        <begin position="93"/>
        <end position="114"/>
    </location>
</feature>
<name>A0A8H3L674_9GLOM</name>
<organism evidence="2 3">
    <name type="scientific">Rhizophagus clarus</name>
    <dbReference type="NCBI Taxonomy" id="94130"/>
    <lineage>
        <taxon>Eukaryota</taxon>
        <taxon>Fungi</taxon>
        <taxon>Fungi incertae sedis</taxon>
        <taxon>Mucoromycota</taxon>
        <taxon>Glomeromycotina</taxon>
        <taxon>Glomeromycetes</taxon>
        <taxon>Glomerales</taxon>
        <taxon>Glomeraceae</taxon>
        <taxon>Rhizophagus</taxon>
    </lineage>
</organism>
<evidence type="ECO:0000256" key="1">
    <source>
        <dbReference type="SAM" id="Phobius"/>
    </source>
</evidence>
<keyword evidence="1" id="KW-0472">Membrane</keyword>
<dbReference type="EMBL" id="BLAL01000047">
    <property type="protein sequence ID" value="GES80083.1"/>
    <property type="molecule type" value="Genomic_DNA"/>
</dbReference>
<proteinExistence type="predicted"/>
<evidence type="ECO:0000313" key="2">
    <source>
        <dbReference type="EMBL" id="GES80083.1"/>
    </source>
</evidence>
<comment type="caution">
    <text evidence="2">The sequence shown here is derived from an EMBL/GenBank/DDBJ whole genome shotgun (WGS) entry which is preliminary data.</text>
</comment>
<evidence type="ECO:0000313" key="3">
    <source>
        <dbReference type="Proteomes" id="UP000615446"/>
    </source>
</evidence>
<accession>A0A8H3L674</accession>
<reference evidence="2" key="1">
    <citation type="submission" date="2019-10" db="EMBL/GenBank/DDBJ databases">
        <title>Conservation and host-specific expression of non-tandemly repeated heterogenous ribosome RNA gene in arbuscular mycorrhizal fungi.</title>
        <authorList>
            <person name="Maeda T."/>
            <person name="Kobayashi Y."/>
            <person name="Nakagawa T."/>
            <person name="Ezawa T."/>
            <person name="Yamaguchi K."/>
            <person name="Bino T."/>
            <person name="Nishimoto Y."/>
            <person name="Shigenobu S."/>
            <person name="Kawaguchi M."/>
        </authorList>
    </citation>
    <scope>NUCLEOTIDE SEQUENCE</scope>
    <source>
        <strain evidence="2">HR1</strain>
    </source>
</reference>